<reference evidence="5 6" key="1">
    <citation type="submission" date="2019-08" db="EMBL/GenBank/DDBJ databases">
        <title>Highly reduced genomes of protist endosymbionts show evolutionary convergence.</title>
        <authorList>
            <person name="George E."/>
            <person name="Husnik F."/>
            <person name="Tashyreva D."/>
            <person name="Prokopchuk G."/>
            <person name="Horak A."/>
            <person name="Kwong W.K."/>
            <person name="Lukes J."/>
            <person name="Keeling P.J."/>
        </authorList>
    </citation>
    <scope>NUCLEOTIDE SEQUENCE [LARGE SCALE GENOMIC DNA]</scope>
    <source>
        <strain evidence="5">1604LC</strain>
    </source>
</reference>
<dbReference type="Pfam" id="PF04586">
    <property type="entry name" value="Peptidase_S78"/>
    <property type="match status" value="1"/>
</dbReference>
<feature type="domain" description="Prohead serine protease" evidence="4">
    <location>
        <begin position="26"/>
        <end position="162"/>
    </location>
</feature>
<evidence type="ECO:0000256" key="3">
    <source>
        <dbReference type="ARBA" id="ARBA00022801"/>
    </source>
</evidence>
<evidence type="ECO:0000313" key="6">
    <source>
        <dbReference type="Proteomes" id="UP000325004"/>
    </source>
</evidence>
<evidence type="ECO:0000259" key="4">
    <source>
        <dbReference type="Pfam" id="PF04586"/>
    </source>
</evidence>
<name>A0A5C0UEK4_9PROT</name>
<dbReference type="NCBIfam" id="TIGR01543">
    <property type="entry name" value="proheadase_HK97"/>
    <property type="match status" value="1"/>
</dbReference>
<dbReference type="Proteomes" id="UP000325004">
    <property type="component" value="Chromosome"/>
</dbReference>
<dbReference type="InterPro" id="IPR054613">
    <property type="entry name" value="Peptidase_S78_dom"/>
</dbReference>
<dbReference type="AlphaFoldDB" id="A0A5C0UEK4"/>
<sequence length="163" mass="18968">MQRLWPIVMMMMIKSNQNSCNIPANLEIKSINSDGIFEGYASVFGNSDLHGDIIHKKSFQYSLKTNIDNIHMLFQHDLSMPLGKWLKIEEDEFGLYVQGKIFRNLYMGQKVWEMLKSKIIYGLSIGFIPIIYKREAHIRTIFQIDLHEISIVKCPANPKAYIK</sequence>
<dbReference type="RefSeq" id="WP_148971642.1">
    <property type="nucleotide sequence ID" value="NZ_CP043316.1"/>
</dbReference>
<organism evidence="5 6">
    <name type="scientific">Candidatus Cytomitobacter primus</name>
    <dbReference type="NCBI Taxonomy" id="2066024"/>
    <lineage>
        <taxon>Bacteria</taxon>
        <taxon>Pseudomonadati</taxon>
        <taxon>Pseudomonadota</taxon>
        <taxon>Alphaproteobacteria</taxon>
        <taxon>Holosporales</taxon>
        <taxon>Holosporaceae</taxon>
        <taxon>Candidatus Cytomitobacter</taxon>
    </lineage>
</organism>
<keyword evidence="6" id="KW-1185">Reference proteome</keyword>
<proteinExistence type="predicted"/>
<keyword evidence="1" id="KW-1188">Viral release from host cell</keyword>
<evidence type="ECO:0000256" key="1">
    <source>
        <dbReference type="ARBA" id="ARBA00022612"/>
    </source>
</evidence>
<keyword evidence="3" id="KW-0378">Hydrolase</keyword>
<dbReference type="InterPro" id="IPR006433">
    <property type="entry name" value="Prohead_protease"/>
</dbReference>
<keyword evidence="2 5" id="KW-0645">Protease</keyword>
<dbReference type="GO" id="GO:0006508">
    <property type="term" value="P:proteolysis"/>
    <property type="evidence" value="ECO:0007669"/>
    <property type="project" value="UniProtKB-KW"/>
</dbReference>
<gene>
    <name evidence="5" type="ORF">FZC34_01215</name>
</gene>
<dbReference type="EMBL" id="CP043316">
    <property type="protein sequence ID" value="QEK38526.1"/>
    <property type="molecule type" value="Genomic_DNA"/>
</dbReference>
<protein>
    <submittedName>
        <fullName evidence="5">HK97 family phage prohead protease</fullName>
    </submittedName>
</protein>
<dbReference type="OrthoDB" id="9804926at2"/>
<dbReference type="KEGG" id="cpri:FZC34_01215"/>
<accession>A0A5C0UEK4</accession>
<evidence type="ECO:0000256" key="2">
    <source>
        <dbReference type="ARBA" id="ARBA00022670"/>
    </source>
</evidence>
<dbReference type="GO" id="GO:0008233">
    <property type="term" value="F:peptidase activity"/>
    <property type="evidence" value="ECO:0007669"/>
    <property type="project" value="UniProtKB-KW"/>
</dbReference>
<evidence type="ECO:0000313" key="5">
    <source>
        <dbReference type="EMBL" id="QEK38526.1"/>
    </source>
</evidence>